<evidence type="ECO:0000313" key="2">
    <source>
        <dbReference type="EMBL" id="MCP1340481.1"/>
    </source>
</evidence>
<dbReference type="AlphaFoldDB" id="A0A9X2FWP0"/>
<dbReference type="Proteomes" id="UP001139474">
    <property type="component" value="Unassembled WGS sequence"/>
</dbReference>
<gene>
    <name evidence="2" type="ORF">NJR55_12880</name>
</gene>
<name>A0A9X2FWP0_9GAMM</name>
<proteinExistence type="predicted"/>
<protein>
    <submittedName>
        <fullName evidence="2">Uncharacterized protein</fullName>
    </submittedName>
</protein>
<keyword evidence="3" id="KW-1185">Reference proteome</keyword>
<reference evidence="2" key="1">
    <citation type="submission" date="2022-06" db="EMBL/GenBank/DDBJ databases">
        <title>Idiomarina rhizosphaerae M1R2S28.</title>
        <authorList>
            <person name="Sun J.-Q."/>
            <person name="Li L.-F."/>
        </authorList>
    </citation>
    <scope>NUCLEOTIDE SEQUENCE</scope>
    <source>
        <strain evidence="2">M1R2S28</strain>
    </source>
</reference>
<sequence length="232" mass="25967">MKFTNITRAACWLVLPLISFSSAAQNLSDAMKEGLQVMASEQLNADLEVGELEVNSLTNGLTANNVRFATRVKALSEPENQLLLANQLMLTGDWQALGSSRVDISKIEMSGAQLTVAYYDTGRSNLHEFLKQMSGVKVQKVNSVPLNWRVDEWLMEDVTINLFDKGEPILSVHVDQLKLKDLQSMQDANDQVQELLWPIIEQVSKQVRNGNPNVQVDSMALSRFLLREAMAF</sequence>
<keyword evidence="1" id="KW-0732">Signal</keyword>
<dbReference type="RefSeq" id="WP_253620309.1">
    <property type="nucleotide sequence ID" value="NZ_JAMZDE010000008.1"/>
</dbReference>
<evidence type="ECO:0000256" key="1">
    <source>
        <dbReference type="SAM" id="SignalP"/>
    </source>
</evidence>
<feature type="signal peptide" evidence="1">
    <location>
        <begin position="1"/>
        <end position="24"/>
    </location>
</feature>
<comment type="caution">
    <text evidence="2">The sequence shown here is derived from an EMBL/GenBank/DDBJ whole genome shotgun (WGS) entry which is preliminary data.</text>
</comment>
<accession>A0A9X2FWP0</accession>
<organism evidence="2 3">
    <name type="scientific">Idiomarina rhizosphaerae</name>
    <dbReference type="NCBI Taxonomy" id="2961572"/>
    <lineage>
        <taxon>Bacteria</taxon>
        <taxon>Pseudomonadati</taxon>
        <taxon>Pseudomonadota</taxon>
        <taxon>Gammaproteobacteria</taxon>
        <taxon>Alteromonadales</taxon>
        <taxon>Idiomarinaceae</taxon>
        <taxon>Idiomarina</taxon>
    </lineage>
</organism>
<feature type="chain" id="PRO_5040813913" evidence="1">
    <location>
        <begin position="25"/>
        <end position="232"/>
    </location>
</feature>
<evidence type="ECO:0000313" key="3">
    <source>
        <dbReference type="Proteomes" id="UP001139474"/>
    </source>
</evidence>
<dbReference type="EMBL" id="JAMZDE010000008">
    <property type="protein sequence ID" value="MCP1340481.1"/>
    <property type="molecule type" value="Genomic_DNA"/>
</dbReference>